<feature type="chain" id="PRO_5015685265" description="Lipoprotein" evidence="1">
    <location>
        <begin position="16"/>
        <end position="203"/>
    </location>
</feature>
<comment type="caution">
    <text evidence="2">The sequence shown here is derived from an EMBL/GenBank/DDBJ whole genome shotgun (WGS) entry which is preliminary data.</text>
</comment>
<evidence type="ECO:0008006" key="4">
    <source>
        <dbReference type="Google" id="ProtNLM"/>
    </source>
</evidence>
<dbReference type="Proteomes" id="UP000237718">
    <property type="component" value="Unassembled WGS sequence"/>
</dbReference>
<dbReference type="RefSeq" id="WP_243395015.1">
    <property type="nucleotide sequence ID" value="NZ_PVUF01000008.1"/>
</dbReference>
<dbReference type="PROSITE" id="PS51257">
    <property type="entry name" value="PROKAR_LIPOPROTEIN"/>
    <property type="match status" value="1"/>
</dbReference>
<reference evidence="2 3" key="1">
    <citation type="submission" date="2018-03" db="EMBL/GenBank/DDBJ databases">
        <title>Genomic Encyclopedia of Archaeal and Bacterial Type Strains, Phase II (KMG-II): from individual species to whole genera.</title>
        <authorList>
            <person name="Goeker M."/>
        </authorList>
    </citation>
    <scope>NUCLEOTIDE SEQUENCE [LARGE SCALE GENOMIC DNA]</scope>
    <source>
        <strain evidence="2 3">DSM 25328</strain>
    </source>
</reference>
<gene>
    <name evidence="2" type="ORF">CLV89_108193</name>
</gene>
<dbReference type="AlphaFoldDB" id="A0A2T1AER4"/>
<proteinExistence type="predicted"/>
<evidence type="ECO:0000313" key="3">
    <source>
        <dbReference type="Proteomes" id="UP000237718"/>
    </source>
</evidence>
<sequence length="203" mass="22320">MIRTLALLALTVLVAACTPPTPDDELRDLGRFKLGHNIVVAPKVQMVPGSRKVEPDEWVDVLTNEMAARFSRYEGDQLYHFGLSVEGYFVAPGGVPLVLSPKSVLAIKVTVWDDAANKKLNAEPETFTVFETTSGESFLLGSGHTRTRDEQMLGLARNAVKEIEIWMSENHAEDRWFAAEGEVAPAPVKKPVQSWNSPSTASE</sequence>
<keyword evidence="1" id="KW-0732">Signal</keyword>
<feature type="signal peptide" evidence="1">
    <location>
        <begin position="1"/>
        <end position="15"/>
    </location>
</feature>
<name>A0A2T1AER4_TRISK</name>
<dbReference type="EMBL" id="PVUF01000008">
    <property type="protein sequence ID" value="PRZ47046.1"/>
    <property type="molecule type" value="Genomic_DNA"/>
</dbReference>
<organism evidence="2 3">
    <name type="scientific">Tritonibacter scottomollicae</name>
    <name type="common">Epibacterium scottomollicae</name>
    <dbReference type="NCBI Taxonomy" id="483013"/>
    <lineage>
        <taxon>Bacteria</taxon>
        <taxon>Pseudomonadati</taxon>
        <taxon>Pseudomonadota</taxon>
        <taxon>Alphaproteobacteria</taxon>
        <taxon>Rhodobacterales</taxon>
        <taxon>Paracoccaceae</taxon>
        <taxon>Tritonibacter</taxon>
    </lineage>
</organism>
<evidence type="ECO:0000313" key="2">
    <source>
        <dbReference type="EMBL" id="PRZ47046.1"/>
    </source>
</evidence>
<accession>A0A2T1AER4</accession>
<protein>
    <recommendedName>
        <fullName evidence="4">Lipoprotein</fullName>
    </recommendedName>
</protein>
<evidence type="ECO:0000256" key="1">
    <source>
        <dbReference type="SAM" id="SignalP"/>
    </source>
</evidence>